<dbReference type="Gene3D" id="3.40.50.1820">
    <property type="entry name" value="alpha/beta hydrolase"/>
    <property type="match status" value="1"/>
</dbReference>
<dbReference type="RefSeq" id="WP_085885758.1">
    <property type="nucleotide sequence ID" value="NZ_FWFR01000007.1"/>
</dbReference>
<evidence type="ECO:0000259" key="1">
    <source>
        <dbReference type="Pfam" id="PF12697"/>
    </source>
</evidence>
<dbReference type="PANTHER" id="PTHR43798:SF29">
    <property type="entry name" value="AB HYDROLASE-1 DOMAIN-CONTAINING PROTEIN"/>
    <property type="match status" value="1"/>
</dbReference>
<dbReference type="InterPro" id="IPR050266">
    <property type="entry name" value="AB_hydrolase_sf"/>
</dbReference>
<dbReference type="PRINTS" id="PR00111">
    <property type="entry name" value="ABHYDROLASE"/>
</dbReference>
<dbReference type="PANTHER" id="PTHR43798">
    <property type="entry name" value="MONOACYLGLYCEROL LIPASE"/>
    <property type="match status" value="1"/>
</dbReference>
<dbReference type="InterPro" id="IPR000073">
    <property type="entry name" value="AB_hydrolase_1"/>
</dbReference>
<accession>A0A1Y5TZX8</accession>
<dbReference type="InParanoid" id="A0A1Y5TZX8"/>
<organism evidence="2 3">
    <name type="scientific">Oceanibacterium hippocampi</name>
    <dbReference type="NCBI Taxonomy" id="745714"/>
    <lineage>
        <taxon>Bacteria</taxon>
        <taxon>Pseudomonadati</taxon>
        <taxon>Pseudomonadota</taxon>
        <taxon>Alphaproteobacteria</taxon>
        <taxon>Sneathiellales</taxon>
        <taxon>Sneathiellaceae</taxon>
        <taxon>Oceanibacterium</taxon>
    </lineage>
</organism>
<dbReference type="GO" id="GO:0019806">
    <property type="term" value="F:bromide peroxidase activity"/>
    <property type="evidence" value="ECO:0007669"/>
    <property type="project" value="UniProtKB-EC"/>
</dbReference>
<reference evidence="2 3" key="1">
    <citation type="submission" date="2017-03" db="EMBL/GenBank/DDBJ databases">
        <authorList>
            <person name="Afonso C.L."/>
            <person name="Miller P.J."/>
            <person name="Scott M.A."/>
            <person name="Spackman E."/>
            <person name="Goraichik I."/>
            <person name="Dimitrov K.M."/>
            <person name="Suarez D.L."/>
            <person name="Swayne D.E."/>
        </authorList>
    </citation>
    <scope>NUCLEOTIDE SEQUENCE [LARGE SCALE GENOMIC DNA]</scope>
    <source>
        <strain evidence="2 3">CECT 7691</strain>
    </source>
</reference>
<dbReference type="OrthoDB" id="5491135at2"/>
<dbReference type="AlphaFoldDB" id="A0A1Y5TZX8"/>
<evidence type="ECO:0000313" key="3">
    <source>
        <dbReference type="Proteomes" id="UP000193200"/>
    </source>
</evidence>
<dbReference type="InterPro" id="IPR029058">
    <property type="entry name" value="AB_hydrolase_fold"/>
</dbReference>
<feature type="domain" description="AB hydrolase-1" evidence="1">
    <location>
        <begin position="7"/>
        <end position="226"/>
    </location>
</feature>
<protein>
    <submittedName>
        <fullName evidence="2">Putative non-heme bromoperoxidase BpoC</fullName>
        <ecNumber evidence="2">1.11.1.18</ecNumber>
    </submittedName>
</protein>
<evidence type="ECO:0000313" key="2">
    <source>
        <dbReference type="EMBL" id="SLN77456.1"/>
    </source>
</evidence>
<dbReference type="EMBL" id="FWFR01000007">
    <property type="protein sequence ID" value="SLN77456.1"/>
    <property type="molecule type" value="Genomic_DNA"/>
</dbReference>
<sequence length="241" mass="25857">MSAKLPLVLAPGLLCTGELWEPQIAAFGHDREIVVVDNASDDDMAAIARRALAEAPGHFALAGLSMGGYIALEIARQAPSRVRGLALLDTSARADTPDMIQRRKDFIALSRRGKFHGVTEQLLPIILHEDHLGDQTLVETVYRMAAETGVDGFLRQQLAIMGRADQRARLGEMSMPALVLCGREDKLTPLALHEEMAAGLPDATLAIIERCGHLSTLEQPAAVNEAMAGWLARIEGPAAAA</sequence>
<name>A0A1Y5TZX8_9PROT</name>
<keyword evidence="3" id="KW-1185">Reference proteome</keyword>
<keyword evidence="2" id="KW-0560">Oxidoreductase</keyword>
<dbReference type="SUPFAM" id="SSF53474">
    <property type="entry name" value="alpha/beta-Hydrolases"/>
    <property type="match status" value="1"/>
</dbReference>
<gene>
    <name evidence="2" type="primary">bpoC</name>
    <name evidence="2" type="ORF">OCH7691_04426</name>
</gene>
<keyword evidence="2" id="KW-0575">Peroxidase</keyword>
<proteinExistence type="predicted"/>
<dbReference type="EC" id="1.11.1.18" evidence="2"/>
<dbReference type="Pfam" id="PF12697">
    <property type="entry name" value="Abhydrolase_6"/>
    <property type="match status" value="1"/>
</dbReference>
<dbReference type="Proteomes" id="UP000193200">
    <property type="component" value="Unassembled WGS sequence"/>
</dbReference>